<keyword evidence="3" id="KW-1185">Reference proteome</keyword>
<sequence>MNCCDASGRCTNGPDCAARCTAPLRFAPGAIEHHRAPRQPWRAWLMRAAVFTTCAFALASAGGFIGGLVYAITQR</sequence>
<keyword evidence="1" id="KW-0812">Transmembrane</keyword>
<dbReference type="EMBL" id="BSPB01000005">
    <property type="protein sequence ID" value="GLS13629.1"/>
    <property type="molecule type" value="Genomic_DNA"/>
</dbReference>
<keyword evidence="1" id="KW-0472">Membrane</keyword>
<dbReference type="RefSeq" id="WP_284306978.1">
    <property type="nucleotide sequence ID" value="NZ_BSPB01000005.1"/>
</dbReference>
<evidence type="ECO:0000313" key="3">
    <source>
        <dbReference type="Proteomes" id="UP001156903"/>
    </source>
</evidence>
<protein>
    <submittedName>
        <fullName evidence="2">Uncharacterized protein</fullName>
    </submittedName>
</protein>
<evidence type="ECO:0000256" key="1">
    <source>
        <dbReference type="SAM" id="Phobius"/>
    </source>
</evidence>
<evidence type="ECO:0000313" key="2">
    <source>
        <dbReference type="EMBL" id="GLS13629.1"/>
    </source>
</evidence>
<feature type="transmembrane region" description="Helical" evidence="1">
    <location>
        <begin position="44"/>
        <end position="72"/>
    </location>
</feature>
<reference evidence="3" key="1">
    <citation type="journal article" date="2019" name="Int. J. Syst. Evol. Microbiol.">
        <title>The Global Catalogue of Microorganisms (GCM) 10K type strain sequencing project: providing services to taxonomists for standard genome sequencing and annotation.</title>
        <authorList>
            <consortium name="The Broad Institute Genomics Platform"/>
            <consortium name="The Broad Institute Genome Sequencing Center for Infectious Disease"/>
            <person name="Wu L."/>
            <person name="Ma J."/>
        </authorList>
    </citation>
    <scope>NUCLEOTIDE SEQUENCE [LARGE SCALE GENOMIC DNA]</scope>
    <source>
        <strain evidence="3">NBRC 109341</strain>
    </source>
</reference>
<proteinExistence type="predicted"/>
<keyword evidence="1" id="KW-1133">Transmembrane helix</keyword>
<name>A0ABQ6C0E8_9BURK</name>
<gene>
    <name evidence="2" type="ORF">GCM10007935_10590</name>
</gene>
<dbReference type="Proteomes" id="UP001156903">
    <property type="component" value="Unassembled WGS sequence"/>
</dbReference>
<comment type="caution">
    <text evidence="2">The sequence shown here is derived from an EMBL/GenBank/DDBJ whole genome shotgun (WGS) entry which is preliminary data.</text>
</comment>
<organism evidence="2 3">
    <name type="scientific">Hydrogenophaga electricum</name>
    <dbReference type="NCBI Taxonomy" id="1230953"/>
    <lineage>
        <taxon>Bacteria</taxon>
        <taxon>Pseudomonadati</taxon>
        <taxon>Pseudomonadota</taxon>
        <taxon>Betaproteobacteria</taxon>
        <taxon>Burkholderiales</taxon>
        <taxon>Comamonadaceae</taxon>
        <taxon>Hydrogenophaga</taxon>
    </lineage>
</organism>
<accession>A0ABQ6C0E8</accession>